<dbReference type="Gene3D" id="3.10.620.30">
    <property type="match status" value="1"/>
</dbReference>
<dbReference type="Gene3D" id="2.60.40.3140">
    <property type="match status" value="1"/>
</dbReference>
<sequence>MTLRIKYFLQLLVLFGLLTPALAVLATPRVDIAPAPTWRLPVKAGGRVPLPKEFTEGYYVALVDLQTHVELQAHYSHLIREIKTTEGVQNGSQISVYFNPAFERLAFHNVTLYRGGKPISKLKAGAFKIAPIEAERDRFIYNDSYIATLLLDDVRPGDRIDYDYTITGTNPVFGGRFANDFYFSSADLLPHRHQVLLVSPGRKLTLRSLNNPPKPQISSQNGLKLYEWDAYNLKSPLKEPYEPEWNDREAHVQVSEYGSWQDVVNWALPMYTVQPASAPLLTLISEWKKQAKGNALAYAQLATAFVQNDVRYMGIEIGEYSHRPHNPAQVINQRYGDCKDKSLLLCTLLQANQTDAYPALTSTYAGPQMNQSLPGPTVFNHAIVWMQVSGITYWIDPTISHQGNADGMFRVPSYGAALVLKPGETALRPVISSKRGTIDVTETFIIPPPRTPEALSKLRVVSIYSANHADNMRAQLAAASLSTLEKSYLDFYQGNYKRHQVELLDSLRIEDDLRSNTLMSYEGYSLANTWEMDSTSGVATFGVFGRTFYNNLHQLTAEKRHQPLALPFPFEMDYTIQLELPEAWSAVDDQWAIKRDGYELSFDRFYDPADSTLRLHYHYKTLAEHLPAETVDTYRADVKKITDELEYQLSYNGKLDGQGGHIHPGSVIFFLLALLGFAYMGWRWYQYSPLPTSDSNTSRSIGGWLLLMAFSVLLSPFVLAYQFITTPAYWNASTWATLKDAETLKTALLHISVYLEGVLNLGLFCFSVLCAILFVQKRSTFPLLYSVFLASRIVVLIVDTVVFGEVFDIKIDDHEYGELGRSIIILAIWIPYLNKSTRVRQTFVIPYLNRLIDNDYGELHYTGTEASIANSEETDAIDPKTSME</sequence>
<dbReference type="Proteomes" id="UP000515369">
    <property type="component" value="Chromosome"/>
</dbReference>
<protein>
    <submittedName>
        <fullName evidence="3">DUF3857 domain-containing protein</fullName>
    </submittedName>
</protein>
<dbReference type="KEGG" id="sfol:H3H32_09920"/>
<dbReference type="RefSeq" id="WP_182462519.1">
    <property type="nucleotide sequence ID" value="NZ_CP059732.1"/>
</dbReference>
<dbReference type="AlphaFoldDB" id="A0A7G5H230"/>
<feature type="transmembrane region" description="Helical" evidence="1">
    <location>
        <begin position="782"/>
        <end position="804"/>
    </location>
</feature>
<dbReference type="Pfam" id="PF12969">
    <property type="entry name" value="DUF3857"/>
    <property type="match status" value="1"/>
</dbReference>
<accession>A0A7G5H230</accession>
<evidence type="ECO:0000313" key="3">
    <source>
        <dbReference type="EMBL" id="QMW05172.1"/>
    </source>
</evidence>
<dbReference type="SUPFAM" id="SSF54001">
    <property type="entry name" value="Cysteine proteinases"/>
    <property type="match status" value="1"/>
</dbReference>
<keyword evidence="4" id="KW-1185">Reference proteome</keyword>
<feature type="domain" description="DUF3857" evidence="2">
    <location>
        <begin position="72"/>
        <end position="235"/>
    </location>
</feature>
<feature type="transmembrane region" description="Helical" evidence="1">
    <location>
        <begin position="753"/>
        <end position="775"/>
    </location>
</feature>
<proteinExistence type="predicted"/>
<dbReference type="InterPro" id="IPR024618">
    <property type="entry name" value="DUF3857"/>
</dbReference>
<dbReference type="InterPro" id="IPR038765">
    <property type="entry name" value="Papain-like_cys_pep_sf"/>
</dbReference>
<dbReference type="InterPro" id="IPR019690">
    <property type="entry name" value="DUF2569"/>
</dbReference>
<dbReference type="Pfam" id="PF10754">
    <property type="entry name" value="DUF2569"/>
    <property type="match status" value="1"/>
</dbReference>
<dbReference type="EMBL" id="CP059732">
    <property type="protein sequence ID" value="QMW05172.1"/>
    <property type="molecule type" value="Genomic_DNA"/>
</dbReference>
<reference evidence="3 4" key="1">
    <citation type="submission" date="2020-07" db="EMBL/GenBank/DDBJ databases">
        <title>Spirosoma foliorum sp. nov., isolated from the leaves on the Nejang mountain Korea, Republic of.</title>
        <authorList>
            <person name="Ho H."/>
            <person name="Lee Y.-J."/>
            <person name="Nurcahyanto D.-A."/>
            <person name="Kim S.-G."/>
        </authorList>
    </citation>
    <scope>NUCLEOTIDE SEQUENCE [LARGE SCALE GENOMIC DNA]</scope>
    <source>
        <strain evidence="3 4">PL0136</strain>
    </source>
</reference>
<feature type="transmembrane region" description="Helical" evidence="1">
    <location>
        <begin position="662"/>
        <end position="682"/>
    </location>
</feature>
<feature type="transmembrane region" description="Helical" evidence="1">
    <location>
        <begin position="703"/>
        <end position="724"/>
    </location>
</feature>
<evidence type="ECO:0000259" key="2">
    <source>
        <dbReference type="Pfam" id="PF12969"/>
    </source>
</evidence>
<evidence type="ECO:0000256" key="1">
    <source>
        <dbReference type="SAM" id="Phobius"/>
    </source>
</evidence>
<gene>
    <name evidence="3" type="ORF">H3H32_09920</name>
</gene>
<keyword evidence="1" id="KW-1133">Transmembrane helix</keyword>
<keyword evidence="1" id="KW-0472">Membrane</keyword>
<name>A0A7G5H230_9BACT</name>
<keyword evidence="1" id="KW-0812">Transmembrane</keyword>
<feature type="transmembrane region" description="Helical" evidence="1">
    <location>
        <begin position="816"/>
        <end position="833"/>
    </location>
</feature>
<organism evidence="3 4">
    <name type="scientific">Spirosoma foliorum</name>
    <dbReference type="NCBI Taxonomy" id="2710596"/>
    <lineage>
        <taxon>Bacteria</taxon>
        <taxon>Pseudomonadati</taxon>
        <taxon>Bacteroidota</taxon>
        <taxon>Cytophagia</taxon>
        <taxon>Cytophagales</taxon>
        <taxon>Cytophagaceae</taxon>
        <taxon>Spirosoma</taxon>
    </lineage>
</organism>
<evidence type="ECO:0000313" key="4">
    <source>
        <dbReference type="Proteomes" id="UP000515369"/>
    </source>
</evidence>